<dbReference type="InterPro" id="IPR017255">
    <property type="entry name" value="AcTrfase_GNAT_prd"/>
</dbReference>
<dbReference type="GO" id="GO:0016747">
    <property type="term" value="F:acyltransferase activity, transferring groups other than amino-acyl groups"/>
    <property type="evidence" value="ECO:0007669"/>
    <property type="project" value="InterPro"/>
</dbReference>
<evidence type="ECO:0000256" key="1">
    <source>
        <dbReference type="ARBA" id="ARBA00022679"/>
    </source>
</evidence>
<evidence type="ECO:0000259" key="3">
    <source>
        <dbReference type="PROSITE" id="PS51186"/>
    </source>
</evidence>
<sequence length="151" mass="17016">MSEIEVRPAKPSDYDAIKAVVDDWWGVPVQSGLTRLFLDHFHNTSFVVYAHGHLVAFLVGFLSQGQRDLAYIHFVGVAPTFRRSGVGRELYRRFFSLVHSAGRTRVAAITSPRNTRSIAFHTAMGFRVSEPIADYDGPGADRVYFDRLIDE</sequence>
<dbReference type="AlphaFoldDB" id="A0A4U3MBA4"/>
<dbReference type="OrthoDB" id="8593648at2"/>
<dbReference type="PANTHER" id="PTHR43877:SF8">
    <property type="entry name" value="N-ACETYLGLUTAMATE SYNTHASE-RELATED"/>
    <property type="match status" value="1"/>
</dbReference>
<protein>
    <submittedName>
        <fullName evidence="4">GNAT family N-acetyltransferase</fullName>
    </submittedName>
</protein>
<proteinExistence type="predicted"/>
<dbReference type="Pfam" id="PF00583">
    <property type="entry name" value="Acetyltransf_1"/>
    <property type="match status" value="1"/>
</dbReference>
<accession>A0A4U3MBA4</accession>
<dbReference type="RefSeq" id="WP_137249052.1">
    <property type="nucleotide sequence ID" value="NZ_SZQA01000022.1"/>
</dbReference>
<dbReference type="InterPro" id="IPR050832">
    <property type="entry name" value="Bact_Acetyltransf"/>
</dbReference>
<gene>
    <name evidence="4" type="ORF">FDA94_22445</name>
</gene>
<evidence type="ECO:0000313" key="4">
    <source>
        <dbReference type="EMBL" id="TKK86281.1"/>
    </source>
</evidence>
<dbReference type="PIRSF" id="PIRSF037663">
    <property type="entry name" value="Acetyltransf_GNAT_prd"/>
    <property type="match status" value="1"/>
</dbReference>
<dbReference type="InterPro" id="IPR000182">
    <property type="entry name" value="GNAT_dom"/>
</dbReference>
<dbReference type="Gene3D" id="3.40.630.30">
    <property type="match status" value="1"/>
</dbReference>
<dbReference type="PANTHER" id="PTHR43877">
    <property type="entry name" value="AMINOALKYLPHOSPHONATE N-ACETYLTRANSFERASE-RELATED-RELATED"/>
    <property type="match status" value="1"/>
</dbReference>
<dbReference type="Proteomes" id="UP000308705">
    <property type="component" value="Unassembled WGS sequence"/>
</dbReference>
<dbReference type="CDD" id="cd04301">
    <property type="entry name" value="NAT_SF"/>
    <property type="match status" value="1"/>
</dbReference>
<feature type="domain" description="N-acetyltransferase" evidence="3">
    <location>
        <begin position="4"/>
        <end position="150"/>
    </location>
</feature>
<keyword evidence="2" id="KW-0012">Acyltransferase</keyword>
<keyword evidence="5" id="KW-1185">Reference proteome</keyword>
<reference evidence="4 5" key="1">
    <citation type="submission" date="2019-04" db="EMBL/GenBank/DDBJ databases">
        <title>Herbidospora sp. NEAU-GS14.nov., a novel actinomycete isolated from soil.</title>
        <authorList>
            <person name="Han L."/>
        </authorList>
    </citation>
    <scope>NUCLEOTIDE SEQUENCE [LARGE SCALE GENOMIC DNA]</scope>
    <source>
        <strain evidence="4 5">NEAU-GS14</strain>
    </source>
</reference>
<comment type="caution">
    <text evidence="4">The sequence shown here is derived from an EMBL/GenBank/DDBJ whole genome shotgun (WGS) entry which is preliminary data.</text>
</comment>
<name>A0A4U3MBA4_9ACTN</name>
<evidence type="ECO:0000256" key="2">
    <source>
        <dbReference type="ARBA" id="ARBA00023315"/>
    </source>
</evidence>
<organism evidence="4 5">
    <name type="scientific">Herbidospora galbida</name>
    <dbReference type="NCBI Taxonomy" id="2575442"/>
    <lineage>
        <taxon>Bacteria</taxon>
        <taxon>Bacillati</taxon>
        <taxon>Actinomycetota</taxon>
        <taxon>Actinomycetes</taxon>
        <taxon>Streptosporangiales</taxon>
        <taxon>Streptosporangiaceae</taxon>
        <taxon>Herbidospora</taxon>
    </lineage>
</organism>
<dbReference type="InterPro" id="IPR016181">
    <property type="entry name" value="Acyl_CoA_acyltransferase"/>
</dbReference>
<keyword evidence="1 4" id="KW-0808">Transferase</keyword>
<dbReference type="PROSITE" id="PS51186">
    <property type="entry name" value="GNAT"/>
    <property type="match status" value="1"/>
</dbReference>
<dbReference type="EMBL" id="SZQA01000022">
    <property type="protein sequence ID" value="TKK86281.1"/>
    <property type="molecule type" value="Genomic_DNA"/>
</dbReference>
<dbReference type="SUPFAM" id="SSF55729">
    <property type="entry name" value="Acyl-CoA N-acyltransferases (Nat)"/>
    <property type="match status" value="1"/>
</dbReference>
<evidence type="ECO:0000313" key="5">
    <source>
        <dbReference type="Proteomes" id="UP000308705"/>
    </source>
</evidence>